<protein>
    <submittedName>
        <fullName evidence="2">Phosphotransferase enzyme family protein</fullName>
    </submittedName>
</protein>
<organism evidence="2 3">
    <name type="scientific">Desulfocicer vacuolatum DSM 3385</name>
    <dbReference type="NCBI Taxonomy" id="1121400"/>
    <lineage>
        <taxon>Bacteria</taxon>
        <taxon>Pseudomonadati</taxon>
        <taxon>Thermodesulfobacteriota</taxon>
        <taxon>Desulfobacteria</taxon>
        <taxon>Desulfobacterales</taxon>
        <taxon>Desulfobacteraceae</taxon>
        <taxon>Desulfocicer</taxon>
    </lineage>
</organism>
<dbReference type="OrthoDB" id="3171511at2"/>
<evidence type="ECO:0000313" key="3">
    <source>
        <dbReference type="Proteomes" id="UP000192418"/>
    </source>
</evidence>
<dbReference type="RefSeq" id="WP_084068238.1">
    <property type="nucleotide sequence ID" value="NZ_FWXY01000007.1"/>
</dbReference>
<evidence type="ECO:0000259" key="1">
    <source>
        <dbReference type="Pfam" id="PF01636"/>
    </source>
</evidence>
<dbReference type="GO" id="GO:0016740">
    <property type="term" value="F:transferase activity"/>
    <property type="evidence" value="ECO:0007669"/>
    <property type="project" value="UniProtKB-KW"/>
</dbReference>
<reference evidence="2 3" key="1">
    <citation type="submission" date="2017-04" db="EMBL/GenBank/DDBJ databases">
        <authorList>
            <person name="Afonso C.L."/>
            <person name="Miller P.J."/>
            <person name="Scott M.A."/>
            <person name="Spackman E."/>
            <person name="Goraichik I."/>
            <person name="Dimitrov K.M."/>
            <person name="Suarez D.L."/>
            <person name="Swayne D.E."/>
        </authorList>
    </citation>
    <scope>NUCLEOTIDE SEQUENCE [LARGE SCALE GENOMIC DNA]</scope>
    <source>
        <strain evidence="2 3">DSM 3385</strain>
    </source>
</reference>
<sequence length="318" mass="37091">MNEKKIFTCIGQIIREKKWLDRVDDISFLAAGEYNENYLVTAHGQKYVFRINRGTQLNRSDQIRYEYDVLRAVQASFVTPTPRYVASHSALGGVLLMDFIPGRSFLFDKDLNKVPPVFAAIHQLPISDKMVCQKDPMGDIARESYQLLHRFSDHPLVKEKNMLLAYHEKILKLRQDHRSLFAREPLCIVNTEVNSGNFIIQDNKGFLVDWEKAVVSCRYQDLAHFIIPTTTLWKSDFKFTSQGRIEFLQQYHRLIAPEFSFDELAFKTAILEKTILLRALSWCFMAYAEYTGEERVLKDKTTFNKINTYLGNMECFLK</sequence>
<name>A0A1W2B665_9BACT</name>
<dbReference type="STRING" id="1121400.SAMN02746065_1075"/>
<dbReference type="InterPro" id="IPR011009">
    <property type="entry name" value="Kinase-like_dom_sf"/>
</dbReference>
<dbReference type="AlphaFoldDB" id="A0A1W2B665"/>
<dbReference type="InterPro" id="IPR002575">
    <property type="entry name" value="Aminoglycoside_PTrfase"/>
</dbReference>
<dbReference type="PANTHER" id="PTHR21310">
    <property type="entry name" value="AMINOGLYCOSIDE PHOSPHOTRANSFERASE-RELATED-RELATED"/>
    <property type="match status" value="1"/>
</dbReference>
<keyword evidence="3" id="KW-1185">Reference proteome</keyword>
<dbReference type="Gene3D" id="3.90.1200.10">
    <property type="match status" value="1"/>
</dbReference>
<dbReference type="Gene3D" id="3.30.200.20">
    <property type="entry name" value="Phosphorylase Kinase, domain 1"/>
    <property type="match status" value="1"/>
</dbReference>
<evidence type="ECO:0000313" key="2">
    <source>
        <dbReference type="EMBL" id="SMC68477.1"/>
    </source>
</evidence>
<dbReference type="EMBL" id="FWXY01000007">
    <property type="protein sequence ID" value="SMC68477.1"/>
    <property type="molecule type" value="Genomic_DNA"/>
</dbReference>
<feature type="domain" description="Aminoglycoside phosphotransferase" evidence="1">
    <location>
        <begin position="26"/>
        <end position="251"/>
    </location>
</feature>
<dbReference type="Proteomes" id="UP000192418">
    <property type="component" value="Unassembled WGS sequence"/>
</dbReference>
<accession>A0A1W2B665</accession>
<dbReference type="Pfam" id="PF01636">
    <property type="entry name" value="APH"/>
    <property type="match status" value="1"/>
</dbReference>
<dbReference type="SUPFAM" id="SSF56112">
    <property type="entry name" value="Protein kinase-like (PK-like)"/>
    <property type="match status" value="1"/>
</dbReference>
<dbReference type="InterPro" id="IPR051678">
    <property type="entry name" value="AGP_Transferase"/>
</dbReference>
<proteinExistence type="predicted"/>
<keyword evidence="2" id="KW-0808">Transferase</keyword>
<gene>
    <name evidence="2" type="ORF">SAMN02746065_1075</name>
</gene>